<organism evidence="2 3">
    <name type="scientific">Hyaloscypha hepaticicola</name>
    <dbReference type="NCBI Taxonomy" id="2082293"/>
    <lineage>
        <taxon>Eukaryota</taxon>
        <taxon>Fungi</taxon>
        <taxon>Dikarya</taxon>
        <taxon>Ascomycota</taxon>
        <taxon>Pezizomycotina</taxon>
        <taxon>Leotiomycetes</taxon>
        <taxon>Helotiales</taxon>
        <taxon>Hyaloscyphaceae</taxon>
        <taxon>Hyaloscypha</taxon>
    </lineage>
</organism>
<name>A0A2J6QQW1_9HELO</name>
<reference evidence="2 3" key="1">
    <citation type="submission" date="2016-05" db="EMBL/GenBank/DDBJ databases">
        <title>A degradative enzymes factory behind the ericoid mycorrhizal symbiosis.</title>
        <authorList>
            <consortium name="DOE Joint Genome Institute"/>
            <person name="Martino E."/>
            <person name="Morin E."/>
            <person name="Grelet G."/>
            <person name="Kuo A."/>
            <person name="Kohler A."/>
            <person name="Daghino S."/>
            <person name="Barry K."/>
            <person name="Choi C."/>
            <person name="Cichocki N."/>
            <person name="Clum A."/>
            <person name="Copeland A."/>
            <person name="Hainaut M."/>
            <person name="Haridas S."/>
            <person name="Labutti K."/>
            <person name="Lindquist E."/>
            <person name="Lipzen A."/>
            <person name="Khouja H.-R."/>
            <person name="Murat C."/>
            <person name="Ohm R."/>
            <person name="Olson A."/>
            <person name="Spatafora J."/>
            <person name="Veneault-Fourrey C."/>
            <person name="Henrissat B."/>
            <person name="Grigoriev I."/>
            <person name="Martin F."/>
            <person name="Perotto S."/>
        </authorList>
    </citation>
    <scope>NUCLEOTIDE SEQUENCE [LARGE SCALE GENOMIC DNA]</scope>
    <source>
        <strain evidence="2 3">UAMH 7357</strain>
    </source>
</reference>
<dbReference type="STRING" id="1745343.A0A2J6QQW1"/>
<protein>
    <submittedName>
        <fullName evidence="2">Heterokaryon incompatibility</fullName>
    </submittedName>
</protein>
<dbReference type="EMBL" id="KZ613464">
    <property type="protein sequence ID" value="PMD28656.1"/>
    <property type="molecule type" value="Genomic_DNA"/>
</dbReference>
<dbReference type="AlphaFoldDB" id="A0A2J6QQW1"/>
<feature type="domain" description="Heterokaryon incompatibility" evidence="1">
    <location>
        <begin position="2"/>
        <end position="91"/>
    </location>
</feature>
<accession>A0A2J6QQW1</accession>
<dbReference type="PANTHER" id="PTHR33112">
    <property type="entry name" value="DOMAIN PROTEIN, PUTATIVE-RELATED"/>
    <property type="match status" value="1"/>
</dbReference>
<proteinExistence type="predicted"/>
<feature type="non-terminal residue" evidence="2">
    <location>
        <position position="1"/>
    </location>
</feature>
<gene>
    <name evidence="2" type="ORF">NA56DRAFT_540567</name>
</gene>
<evidence type="ECO:0000313" key="2">
    <source>
        <dbReference type="EMBL" id="PMD28656.1"/>
    </source>
</evidence>
<dbReference type="Proteomes" id="UP000235672">
    <property type="component" value="Unassembled WGS sequence"/>
</dbReference>
<dbReference type="Pfam" id="PF06985">
    <property type="entry name" value="HET"/>
    <property type="match status" value="1"/>
</dbReference>
<dbReference type="PANTHER" id="PTHR33112:SF12">
    <property type="entry name" value="HETEROKARYON INCOMPATIBILITY DOMAIN-CONTAINING PROTEIN"/>
    <property type="match status" value="1"/>
</dbReference>
<evidence type="ECO:0000313" key="3">
    <source>
        <dbReference type="Proteomes" id="UP000235672"/>
    </source>
</evidence>
<dbReference type="InterPro" id="IPR010730">
    <property type="entry name" value="HET"/>
</dbReference>
<dbReference type="OrthoDB" id="2958217at2759"/>
<sequence>NYAALSYVWGRVEQFMLCRSNYDELQGENSLGGRRLPDTIRDAMDLCSALRIPYIWIDSLCIIQDNLHDKYVHINNMDRIYQRAVLTIVSAA</sequence>
<evidence type="ECO:0000259" key="1">
    <source>
        <dbReference type="Pfam" id="PF06985"/>
    </source>
</evidence>
<feature type="non-terminal residue" evidence="2">
    <location>
        <position position="92"/>
    </location>
</feature>
<keyword evidence="3" id="KW-1185">Reference proteome</keyword>